<dbReference type="GO" id="GO:0003723">
    <property type="term" value="F:RNA binding"/>
    <property type="evidence" value="ECO:0007669"/>
    <property type="project" value="InterPro"/>
</dbReference>
<evidence type="ECO:0000313" key="2">
    <source>
        <dbReference type="EMBL" id="QNU68726.1"/>
    </source>
</evidence>
<evidence type="ECO:0000313" key="3">
    <source>
        <dbReference type="Proteomes" id="UP000306409"/>
    </source>
</evidence>
<dbReference type="KEGG" id="rher:EHE19_003155"/>
<dbReference type="SUPFAM" id="SSF48371">
    <property type="entry name" value="ARM repeat"/>
    <property type="match status" value="1"/>
</dbReference>
<proteinExistence type="predicted"/>
<gene>
    <name evidence="2" type="ORF">EHE19_003155</name>
</gene>
<protein>
    <recommendedName>
        <fullName evidence="4">HEAT repeat domain-containing protein</fullName>
    </recommendedName>
</protein>
<keyword evidence="3" id="KW-1185">Reference proteome</keyword>
<dbReference type="EMBL" id="CP061336">
    <property type="protein sequence ID" value="QNU68726.1"/>
    <property type="molecule type" value="Genomic_DNA"/>
</dbReference>
<dbReference type="InterPro" id="IPR001313">
    <property type="entry name" value="Pumilio_RNA-bd_rpt"/>
</dbReference>
<dbReference type="InterPro" id="IPR016024">
    <property type="entry name" value="ARM-type_fold"/>
</dbReference>
<dbReference type="OrthoDB" id="1838265at2"/>
<name>A0A4U7JJR3_9FIRM</name>
<evidence type="ECO:0000256" key="1">
    <source>
        <dbReference type="ARBA" id="ARBA00022737"/>
    </source>
</evidence>
<sequence>MNKSSIVTKSFNEAIEEGFNNYLEKHATFDNYEVKIDEEQLMKELEEKWLNEAIAEIDNITPKEYINSLASLQDLMDFFAELASASDVGIPDILIDRFKEHGLEAADMLFEFAKNNIELKTESNRLAFIHAVYVIGLFKYNEYKEKLIGLLMEYSNEEMISEAVRIAISEYGDEILQDLIKAFNEAEHESAKEHLLICIAEISKDHPSDEVYYLLKSAFRVLNNIKVAAEVLGDYGDGRAIPMLRGYVIKNNNKIDKDTFNLIRAVIKKLGGEIDDLVYGN</sequence>
<dbReference type="PROSITE" id="PS50302">
    <property type="entry name" value="PUM"/>
    <property type="match status" value="1"/>
</dbReference>
<organism evidence="2 3">
    <name type="scientific">Ruminiclostridium herbifermentans</name>
    <dbReference type="NCBI Taxonomy" id="2488810"/>
    <lineage>
        <taxon>Bacteria</taxon>
        <taxon>Bacillati</taxon>
        <taxon>Bacillota</taxon>
        <taxon>Clostridia</taxon>
        <taxon>Eubacteriales</taxon>
        <taxon>Oscillospiraceae</taxon>
        <taxon>Ruminiclostridium</taxon>
    </lineage>
</organism>
<accession>A0A4U7JJR3</accession>
<dbReference type="AlphaFoldDB" id="A0A4U7JJR3"/>
<dbReference type="RefSeq" id="WP_137697571.1">
    <property type="nucleotide sequence ID" value="NZ_CP061336.1"/>
</dbReference>
<reference evidence="2 3" key="1">
    <citation type="submission" date="2020-09" db="EMBL/GenBank/DDBJ databases">
        <title>Characterization and genome sequencing of Ruminiclostridium sp. nov. MA18.</title>
        <authorList>
            <person name="Rettenmaier R."/>
            <person name="Kowollik M.-L."/>
            <person name="Liebl W."/>
            <person name="Zverlov V."/>
        </authorList>
    </citation>
    <scope>NUCLEOTIDE SEQUENCE [LARGE SCALE GENOMIC DNA]</scope>
    <source>
        <strain evidence="2 3">MA18</strain>
    </source>
</reference>
<evidence type="ECO:0008006" key="4">
    <source>
        <dbReference type="Google" id="ProtNLM"/>
    </source>
</evidence>
<dbReference type="Proteomes" id="UP000306409">
    <property type="component" value="Chromosome"/>
</dbReference>
<keyword evidence="1" id="KW-0677">Repeat</keyword>